<dbReference type="OrthoDB" id="9768142at2"/>
<dbReference type="Pfam" id="PF16331">
    <property type="entry name" value="TolA_bind_tri"/>
    <property type="match status" value="1"/>
</dbReference>
<accession>A0A0W0VS73</accession>
<evidence type="ECO:0000259" key="4">
    <source>
        <dbReference type="Pfam" id="PF16331"/>
    </source>
</evidence>
<dbReference type="InterPro" id="IPR034706">
    <property type="entry name" value="CpoB"/>
</dbReference>
<dbReference type="STRING" id="45067.Llan_1021"/>
<evidence type="ECO:0000256" key="2">
    <source>
        <dbReference type="PROSITE-ProRule" id="PRU00339"/>
    </source>
</evidence>
<feature type="signal peptide" evidence="1">
    <location>
        <begin position="1"/>
        <end position="23"/>
    </location>
</feature>
<dbReference type="NCBIfam" id="TIGR02795">
    <property type="entry name" value="tol_pal_ybgF"/>
    <property type="match status" value="1"/>
</dbReference>
<dbReference type="Gene3D" id="1.25.40.10">
    <property type="entry name" value="Tetratricopeptide repeat domain"/>
    <property type="match status" value="1"/>
</dbReference>
<comment type="function">
    <text evidence="1">Mediates coordination of peptidoglycan synthesis and outer membrane constriction during cell division.</text>
</comment>
<evidence type="ECO:0000313" key="5">
    <source>
        <dbReference type="EMBL" id="KTD22904.1"/>
    </source>
</evidence>
<dbReference type="HAMAP" id="MF_02066">
    <property type="entry name" value="CpoB"/>
    <property type="match status" value="1"/>
</dbReference>
<organism evidence="5 6">
    <name type="scientific">Legionella lansingensis</name>
    <dbReference type="NCBI Taxonomy" id="45067"/>
    <lineage>
        <taxon>Bacteria</taxon>
        <taxon>Pseudomonadati</taxon>
        <taxon>Pseudomonadota</taxon>
        <taxon>Gammaproteobacteria</taxon>
        <taxon>Legionellales</taxon>
        <taxon>Legionellaceae</taxon>
        <taxon>Legionella</taxon>
    </lineage>
</organism>
<feature type="region of interest" description="Disordered" evidence="3">
    <location>
        <begin position="121"/>
        <end position="182"/>
    </location>
</feature>
<evidence type="ECO:0000313" key="6">
    <source>
        <dbReference type="Proteomes" id="UP000054869"/>
    </source>
</evidence>
<dbReference type="eggNOG" id="COG1729">
    <property type="taxonomic scope" value="Bacteria"/>
</dbReference>
<dbReference type="Proteomes" id="UP000054869">
    <property type="component" value="Unassembled WGS sequence"/>
</dbReference>
<sequence length="310" mass="34155" precursor="true">MIKSHRLLLCLCLTCLFPFQVLAEAPVVDDSENFAILDEQAAIEQPVAKAQLEDIDNEEEIALAQDNHDSNNANAGLLDKLQGLQQEIQELRGQLEVQARDLKLLQQQQLAFYKDLDNRLRNDSSSSKSTHAAAPLPAQEKITNLSLGPDAKTPANPSGTATKSATHEQKINTQPITNVSRGNPADEQISYLAAYDLVKNKRFDEALTAMKTFVAQYPQGGYTANAQYWLGELYMVKNNYPKAIEHFEIVLKQFPSSSKAAASTLKIGYALAASGKIEDARMRLHEVLRNYPDTPTAQLATTKLESLGVS</sequence>
<evidence type="ECO:0000256" key="3">
    <source>
        <dbReference type="SAM" id="MobiDB-lite"/>
    </source>
</evidence>
<comment type="subcellular location">
    <subcellularLocation>
        <location evidence="1">Periplasm</location>
    </subcellularLocation>
</comment>
<dbReference type="PROSITE" id="PS50005">
    <property type="entry name" value="TPR"/>
    <property type="match status" value="1"/>
</dbReference>
<comment type="similarity">
    <text evidence="1">Belongs to the CpoB family.</text>
</comment>
<gene>
    <name evidence="1" type="primary">cpoB</name>
    <name evidence="5" type="ORF">Llan_1021</name>
</gene>
<keyword evidence="1" id="KW-0131">Cell cycle</keyword>
<dbReference type="GO" id="GO:0043093">
    <property type="term" value="P:FtsZ-dependent cytokinesis"/>
    <property type="evidence" value="ECO:0007669"/>
    <property type="project" value="UniProtKB-UniRule"/>
</dbReference>
<feature type="chain" id="PRO_5015366350" description="Cell division coordinator CpoB" evidence="1">
    <location>
        <begin position="24"/>
        <end position="310"/>
    </location>
</feature>
<evidence type="ECO:0000256" key="1">
    <source>
        <dbReference type="HAMAP-Rule" id="MF_02066"/>
    </source>
</evidence>
<protein>
    <recommendedName>
        <fullName evidence="1">Cell division coordinator CpoB</fullName>
    </recommendedName>
</protein>
<dbReference type="GO" id="GO:0030288">
    <property type="term" value="C:outer membrane-bounded periplasmic space"/>
    <property type="evidence" value="ECO:0007669"/>
    <property type="project" value="UniProtKB-UniRule"/>
</dbReference>
<reference evidence="5 6" key="1">
    <citation type="submission" date="2015-11" db="EMBL/GenBank/DDBJ databases">
        <title>Genomic analysis of 38 Legionella species identifies large and diverse effector repertoires.</title>
        <authorList>
            <person name="Burstein D."/>
            <person name="Amaro F."/>
            <person name="Zusman T."/>
            <person name="Lifshitz Z."/>
            <person name="Cohen O."/>
            <person name="Gilbert J.A."/>
            <person name="Pupko T."/>
            <person name="Shuman H.A."/>
            <person name="Segal G."/>
        </authorList>
    </citation>
    <scope>NUCLEOTIDE SEQUENCE [LARGE SCALE GENOMIC DNA]</scope>
    <source>
        <strain evidence="5 6">ATCC 49751</strain>
    </source>
</reference>
<dbReference type="Pfam" id="PF13432">
    <property type="entry name" value="TPR_16"/>
    <property type="match status" value="1"/>
</dbReference>
<dbReference type="Pfam" id="PF13174">
    <property type="entry name" value="TPR_6"/>
    <property type="match status" value="1"/>
</dbReference>
<dbReference type="InterPro" id="IPR032519">
    <property type="entry name" value="YbgF_tri"/>
</dbReference>
<keyword evidence="2" id="KW-0802">TPR repeat</keyword>
<feature type="compositionally biased region" description="Polar residues" evidence="3">
    <location>
        <begin position="155"/>
        <end position="164"/>
    </location>
</feature>
<dbReference type="EMBL" id="LNYI01000020">
    <property type="protein sequence ID" value="KTD22904.1"/>
    <property type="molecule type" value="Genomic_DNA"/>
</dbReference>
<keyword evidence="1" id="KW-0175">Coiled coil</keyword>
<feature type="domain" description="YbgF trimerisation" evidence="4">
    <location>
        <begin position="65"/>
        <end position="128"/>
    </location>
</feature>
<keyword evidence="1" id="KW-0732">Signal</keyword>
<dbReference type="SUPFAM" id="SSF48452">
    <property type="entry name" value="TPR-like"/>
    <property type="match status" value="1"/>
</dbReference>
<dbReference type="Gene3D" id="1.20.5.110">
    <property type="match status" value="1"/>
</dbReference>
<feature type="coiled-coil region" evidence="1">
    <location>
        <begin position="74"/>
        <end position="108"/>
    </location>
</feature>
<dbReference type="InterPro" id="IPR019734">
    <property type="entry name" value="TPR_rpt"/>
</dbReference>
<dbReference type="AlphaFoldDB" id="A0A0W0VS73"/>
<dbReference type="InterPro" id="IPR011990">
    <property type="entry name" value="TPR-like_helical_dom_sf"/>
</dbReference>
<keyword evidence="6" id="KW-1185">Reference proteome</keyword>
<dbReference type="InterPro" id="IPR014162">
    <property type="entry name" value="CpoB_C"/>
</dbReference>
<feature type="repeat" description="TPR" evidence="2">
    <location>
        <begin position="224"/>
        <end position="257"/>
    </location>
</feature>
<feature type="compositionally biased region" description="Polar residues" evidence="3">
    <location>
        <begin position="171"/>
        <end position="181"/>
    </location>
</feature>
<dbReference type="RefSeq" id="WP_028373458.1">
    <property type="nucleotide sequence ID" value="NZ_CAAAJD010000016.1"/>
</dbReference>
<proteinExistence type="inferred from homology"/>
<dbReference type="SMART" id="SM00028">
    <property type="entry name" value="TPR"/>
    <property type="match status" value="2"/>
</dbReference>
<keyword evidence="1" id="KW-0574">Periplasm</keyword>
<keyword evidence="1" id="KW-0132">Cell division</keyword>
<comment type="caution">
    <text evidence="5">The sequence shown here is derived from an EMBL/GenBank/DDBJ whole genome shotgun (WGS) entry which is preliminary data.</text>
</comment>
<name>A0A0W0VS73_9GAMM</name>
<dbReference type="PATRIC" id="fig|45067.4.peg.1067"/>
<dbReference type="GO" id="GO:0070206">
    <property type="term" value="P:protein trimerization"/>
    <property type="evidence" value="ECO:0007669"/>
    <property type="project" value="InterPro"/>
</dbReference>